<sequence length="253" mass="29424">MAKYYNNMRDSCGMSVQDEFKEYLQDQRDIFDRMITEDWDTYISPAWDVARKFEVAQVMAGWQPKLILDIGCGCGFHDKELAELPFVSRVDAFDYSAKSVEVAEAMYPHPKVRRFVADMATFWPANKYDLVVSFQVFEHLDDPNLYFARARALCSSNGRICIVTPNRQRLENRLRTWRGEPEVLMDPQHFKEYSIDELRQLGRAHGLRPIRSFGHTIYSTRPRWLSRLPMKIGTRLGSLFPAIAHVVGVEFSV</sequence>
<evidence type="ECO:0000313" key="1">
    <source>
        <dbReference type="EMBL" id="RAU21824.1"/>
    </source>
</evidence>
<dbReference type="CDD" id="cd02440">
    <property type="entry name" value="AdoMet_MTases"/>
    <property type="match status" value="1"/>
</dbReference>
<dbReference type="Gene3D" id="3.40.50.150">
    <property type="entry name" value="Vaccinia Virus protein VP39"/>
    <property type="match status" value="1"/>
</dbReference>
<reference evidence="1 2" key="1">
    <citation type="submission" date="2017-11" db="EMBL/GenBank/DDBJ databases">
        <title>Draft genome sequence of magnetotactic bacterium Magnetospirillum kuznetsovii LBB-42.</title>
        <authorList>
            <person name="Grouzdev D.S."/>
            <person name="Rysina M.S."/>
            <person name="Baslerov R.V."/>
            <person name="Koziaeva V."/>
        </authorList>
    </citation>
    <scope>NUCLEOTIDE SEQUENCE [LARGE SCALE GENOMIC DNA]</scope>
    <source>
        <strain evidence="1 2">LBB-42</strain>
    </source>
</reference>
<evidence type="ECO:0008006" key="3">
    <source>
        <dbReference type="Google" id="ProtNLM"/>
    </source>
</evidence>
<accession>A0A364NXK3</accession>
<dbReference type="PANTHER" id="PTHR43861">
    <property type="entry name" value="TRANS-ACONITATE 2-METHYLTRANSFERASE-RELATED"/>
    <property type="match status" value="1"/>
</dbReference>
<comment type="caution">
    <text evidence="1">The sequence shown here is derived from an EMBL/GenBank/DDBJ whole genome shotgun (WGS) entry which is preliminary data.</text>
</comment>
<gene>
    <name evidence="1" type="ORF">CU669_10990</name>
</gene>
<dbReference type="AlphaFoldDB" id="A0A364NXK3"/>
<name>A0A364NXK3_9PROT</name>
<keyword evidence="2" id="KW-1185">Reference proteome</keyword>
<dbReference type="OrthoDB" id="9792690at2"/>
<dbReference type="Pfam" id="PF13489">
    <property type="entry name" value="Methyltransf_23"/>
    <property type="match status" value="1"/>
</dbReference>
<proteinExistence type="predicted"/>
<dbReference type="SUPFAM" id="SSF53335">
    <property type="entry name" value="S-adenosyl-L-methionine-dependent methyltransferases"/>
    <property type="match status" value="1"/>
</dbReference>
<evidence type="ECO:0000313" key="2">
    <source>
        <dbReference type="Proteomes" id="UP000251075"/>
    </source>
</evidence>
<dbReference type="EMBL" id="PGTO01000007">
    <property type="protein sequence ID" value="RAU21824.1"/>
    <property type="molecule type" value="Genomic_DNA"/>
</dbReference>
<dbReference type="InterPro" id="IPR029063">
    <property type="entry name" value="SAM-dependent_MTases_sf"/>
</dbReference>
<organism evidence="1 2">
    <name type="scientific">Paramagnetospirillum kuznetsovii</name>
    <dbReference type="NCBI Taxonomy" id="2053833"/>
    <lineage>
        <taxon>Bacteria</taxon>
        <taxon>Pseudomonadati</taxon>
        <taxon>Pseudomonadota</taxon>
        <taxon>Alphaproteobacteria</taxon>
        <taxon>Rhodospirillales</taxon>
        <taxon>Magnetospirillaceae</taxon>
        <taxon>Paramagnetospirillum</taxon>
    </lineage>
</organism>
<dbReference type="Proteomes" id="UP000251075">
    <property type="component" value="Unassembled WGS sequence"/>
</dbReference>
<protein>
    <recommendedName>
        <fullName evidence="3">Class I SAM-dependent methyltransferase</fullName>
    </recommendedName>
</protein>
<dbReference type="PANTHER" id="PTHR43861:SF6">
    <property type="entry name" value="METHYLTRANSFERASE TYPE 11"/>
    <property type="match status" value="1"/>
</dbReference>